<name>A0A9Q0JR28_9ROSI</name>
<reference evidence="1" key="1">
    <citation type="submission" date="2022-02" db="EMBL/GenBank/DDBJ databases">
        <authorList>
            <person name="Henning P.M."/>
            <person name="McCubbin A.G."/>
            <person name="Shore J.S."/>
        </authorList>
    </citation>
    <scope>NUCLEOTIDE SEQUENCE</scope>
    <source>
        <strain evidence="1">F60SS</strain>
        <tissue evidence="1">Leaves</tissue>
    </source>
</reference>
<accession>A0A9Q0JR28</accession>
<dbReference type="InterPro" id="IPR016024">
    <property type="entry name" value="ARM-type_fold"/>
</dbReference>
<dbReference type="PANTHER" id="PTHR35834">
    <property type="entry name" value="ARMADILLO-TYPE FOLD PROTEIN-RELATED"/>
    <property type="match status" value="1"/>
</dbReference>
<dbReference type="EMBL" id="JAKUCV010000438">
    <property type="protein sequence ID" value="KAJ4850007.1"/>
    <property type="molecule type" value="Genomic_DNA"/>
</dbReference>
<comment type="caution">
    <text evidence="1">The sequence shown here is derived from an EMBL/GenBank/DDBJ whole genome shotgun (WGS) entry which is preliminary data.</text>
</comment>
<dbReference type="AlphaFoldDB" id="A0A9Q0JR28"/>
<dbReference type="InterPro" id="IPR011989">
    <property type="entry name" value="ARM-like"/>
</dbReference>
<dbReference type="Gene3D" id="1.25.10.10">
    <property type="entry name" value="Leucine-rich Repeat Variant"/>
    <property type="match status" value="1"/>
</dbReference>
<keyword evidence="2" id="KW-1185">Reference proteome</keyword>
<evidence type="ECO:0000313" key="2">
    <source>
        <dbReference type="Proteomes" id="UP001141552"/>
    </source>
</evidence>
<dbReference type="Proteomes" id="UP001141552">
    <property type="component" value="Unassembled WGS sequence"/>
</dbReference>
<protein>
    <submittedName>
        <fullName evidence="1">Uncharacterized protein</fullName>
    </submittedName>
</protein>
<dbReference type="OrthoDB" id="779821at2759"/>
<evidence type="ECO:0000313" key="1">
    <source>
        <dbReference type="EMBL" id="KAJ4850007.1"/>
    </source>
</evidence>
<dbReference type="PANTHER" id="PTHR35834:SF3">
    <property type="entry name" value="ARM REPEAT SUPERFAMILY PROTEIN"/>
    <property type="match status" value="1"/>
</dbReference>
<sequence length="399" mass="44927">MEEAECDVHAPVITVLVSLKKAIKILQTNPLFIRYDPQIIIEAISGIESEAGEDLSSEPNLLKLCQLLEELKTQLEKLKRFQDYSLKSLVYHQFTKYEIYQLSFAVEAEIQAFIDRDFVQNIVRTLLEEDPEEEEVLGALKELEERVSQGFDREFQELILRGKVFSILEWLICESTFSKRAKGQAALVVVALVRFNRDVFVGLVLMGPIVQALISIASSISIRVLCSLIQLIRIPMVDKIELDGEITTIMGLLSSRDLSVTIAAVDCVYEIAYFGRKEVIDVMLEQGLIEKLLELQRSVHGDNLKETCRADGGNIGGIHEECSKSDMKLLETEGEKNEGNWPFASCVARFAVQVEVGEGLEKKEKKEFKREVLRRVREASISEAEAATIIAEVLWGSSP</sequence>
<reference evidence="1" key="2">
    <citation type="journal article" date="2023" name="Plants (Basel)">
        <title>Annotation of the Turnera subulata (Passifloraceae) Draft Genome Reveals the S-Locus Evolved after the Divergence of Turneroideae from Passifloroideae in a Stepwise Manner.</title>
        <authorList>
            <person name="Henning P.M."/>
            <person name="Roalson E.H."/>
            <person name="Mir W."/>
            <person name="McCubbin A.G."/>
            <person name="Shore J.S."/>
        </authorList>
    </citation>
    <scope>NUCLEOTIDE SEQUENCE</scope>
    <source>
        <strain evidence="1">F60SS</strain>
    </source>
</reference>
<dbReference type="SUPFAM" id="SSF48371">
    <property type="entry name" value="ARM repeat"/>
    <property type="match status" value="1"/>
</dbReference>
<gene>
    <name evidence="1" type="ORF">Tsubulata_016243</name>
</gene>
<organism evidence="1 2">
    <name type="scientific">Turnera subulata</name>
    <dbReference type="NCBI Taxonomy" id="218843"/>
    <lineage>
        <taxon>Eukaryota</taxon>
        <taxon>Viridiplantae</taxon>
        <taxon>Streptophyta</taxon>
        <taxon>Embryophyta</taxon>
        <taxon>Tracheophyta</taxon>
        <taxon>Spermatophyta</taxon>
        <taxon>Magnoliopsida</taxon>
        <taxon>eudicotyledons</taxon>
        <taxon>Gunneridae</taxon>
        <taxon>Pentapetalae</taxon>
        <taxon>rosids</taxon>
        <taxon>fabids</taxon>
        <taxon>Malpighiales</taxon>
        <taxon>Passifloraceae</taxon>
        <taxon>Turnera</taxon>
    </lineage>
</organism>
<proteinExistence type="predicted"/>